<dbReference type="InterPro" id="IPR021133">
    <property type="entry name" value="HEAT_type_2"/>
</dbReference>
<dbReference type="PANTHER" id="PTHR17583:SF0">
    <property type="entry name" value="PHOSPHOINOSITIDE 3-KINASE REGULATORY SUBUNIT 4"/>
    <property type="match status" value="1"/>
</dbReference>
<dbReference type="Gene3D" id="1.10.510.10">
    <property type="entry name" value="Transferase(Phosphotransferase) domain 1"/>
    <property type="match status" value="1"/>
</dbReference>
<dbReference type="Gene3D" id="1.25.10.10">
    <property type="entry name" value="Leucine-rich Repeat Variant"/>
    <property type="match status" value="1"/>
</dbReference>
<dbReference type="SMART" id="SM00220">
    <property type="entry name" value="S_TKc"/>
    <property type="match status" value="1"/>
</dbReference>
<keyword evidence="8" id="KW-0418">Kinase</keyword>
<dbReference type="EMBL" id="VTPC01005565">
    <property type="protein sequence ID" value="KAF2895889.1"/>
    <property type="molecule type" value="Genomic_DNA"/>
</dbReference>
<dbReference type="EC" id="2.7.11.1" evidence="2"/>
<dbReference type="PROSITE" id="PS00108">
    <property type="entry name" value="PROTEIN_KINASE_ST"/>
    <property type="match status" value="1"/>
</dbReference>
<dbReference type="PANTHER" id="PTHR17583">
    <property type="entry name" value="PHOSPHOINOSITIDE 3-KINASE REGULATORY SUBUNIT 4"/>
    <property type="match status" value="1"/>
</dbReference>
<evidence type="ECO:0000256" key="2">
    <source>
        <dbReference type="ARBA" id="ARBA00012513"/>
    </source>
</evidence>
<dbReference type="PROSITE" id="PS50011">
    <property type="entry name" value="PROTEIN_KINASE_DOM"/>
    <property type="match status" value="1"/>
</dbReference>
<dbReference type="Gene3D" id="2.130.10.10">
    <property type="entry name" value="YVTN repeat-like/Quinoprotein amine dehydrogenase"/>
    <property type="match status" value="3"/>
</dbReference>
<dbReference type="FunFam" id="1.10.510.10:FF:000497">
    <property type="entry name" value="Phosphoinositide 3-kinase regulatory subunit"/>
    <property type="match status" value="1"/>
</dbReference>
<dbReference type="InterPro" id="IPR045162">
    <property type="entry name" value="Vps15-like"/>
</dbReference>
<dbReference type="PROSITE" id="PS50077">
    <property type="entry name" value="HEAT_REPEAT"/>
    <property type="match status" value="1"/>
</dbReference>
<keyword evidence="3" id="KW-0723">Serine/threonine-protein kinase</keyword>
<keyword evidence="7" id="KW-0547">Nucleotide-binding</keyword>
<keyword evidence="15" id="KW-1185">Reference proteome</keyword>
<feature type="repeat" description="WD" evidence="11">
    <location>
        <begin position="1236"/>
        <end position="1259"/>
    </location>
</feature>
<dbReference type="PROSITE" id="PS50294">
    <property type="entry name" value="WD_REPEATS_REGION"/>
    <property type="match status" value="2"/>
</dbReference>
<evidence type="ECO:0000256" key="7">
    <source>
        <dbReference type="ARBA" id="ARBA00022741"/>
    </source>
</evidence>
<dbReference type="GO" id="GO:0005776">
    <property type="term" value="C:autophagosome"/>
    <property type="evidence" value="ECO:0007669"/>
    <property type="project" value="UniProtKB-SubCell"/>
</dbReference>
<dbReference type="GO" id="GO:0005770">
    <property type="term" value="C:late endosome"/>
    <property type="evidence" value="ECO:0007669"/>
    <property type="project" value="TreeGrafter"/>
</dbReference>
<dbReference type="InterPro" id="IPR000719">
    <property type="entry name" value="Prot_kinase_dom"/>
</dbReference>
<evidence type="ECO:0000256" key="8">
    <source>
        <dbReference type="ARBA" id="ARBA00022777"/>
    </source>
</evidence>
<dbReference type="InterPro" id="IPR011009">
    <property type="entry name" value="Kinase-like_dom_sf"/>
</dbReference>
<organism evidence="14 15">
    <name type="scientific">Ignelater luminosus</name>
    <name type="common">Cucubano</name>
    <name type="synonym">Pyrophorus luminosus</name>
    <dbReference type="NCBI Taxonomy" id="2038154"/>
    <lineage>
        <taxon>Eukaryota</taxon>
        <taxon>Metazoa</taxon>
        <taxon>Ecdysozoa</taxon>
        <taxon>Arthropoda</taxon>
        <taxon>Hexapoda</taxon>
        <taxon>Insecta</taxon>
        <taxon>Pterygota</taxon>
        <taxon>Neoptera</taxon>
        <taxon>Endopterygota</taxon>
        <taxon>Coleoptera</taxon>
        <taxon>Polyphaga</taxon>
        <taxon>Elateriformia</taxon>
        <taxon>Elateroidea</taxon>
        <taxon>Elateridae</taxon>
        <taxon>Agrypninae</taxon>
        <taxon>Pyrophorini</taxon>
        <taxon>Ignelater</taxon>
    </lineage>
</organism>
<dbReference type="GO" id="GO:0004674">
    <property type="term" value="F:protein serine/threonine kinase activity"/>
    <property type="evidence" value="ECO:0007669"/>
    <property type="project" value="UniProtKB-KW"/>
</dbReference>
<keyword evidence="6" id="KW-0677">Repeat</keyword>
<evidence type="ECO:0000256" key="10">
    <source>
        <dbReference type="PROSITE-ProRule" id="PRU00103"/>
    </source>
</evidence>
<keyword evidence="9" id="KW-0067">ATP-binding</keyword>
<dbReference type="InterPro" id="IPR008271">
    <property type="entry name" value="Ser/Thr_kinase_AS"/>
</dbReference>
<dbReference type="SMART" id="SM00320">
    <property type="entry name" value="WD40"/>
    <property type="match status" value="4"/>
</dbReference>
<dbReference type="Pfam" id="PF22956">
    <property type="entry name" value="VPS15-like_hel"/>
    <property type="match status" value="1"/>
</dbReference>
<dbReference type="GO" id="GO:0016236">
    <property type="term" value="P:macroautophagy"/>
    <property type="evidence" value="ECO:0007669"/>
    <property type="project" value="InterPro"/>
</dbReference>
<evidence type="ECO:0000313" key="14">
    <source>
        <dbReference type="EMBL" id="KAF2895889.1"/>
    </source>
</evidence>
<dbReference type="InterPro" id="IPR055231">
    <property type="entry name" value="2AA_helical"/>
</dbReference>
<dbReference type="InterPro" id="IPR015943">
    <property type="entry name" value="WD40/YVTN_repeat-like_dom_sf"/>
</dbReference>
<feature type="repeat" description="WD" evidence="11">
    <location>
        <begin position="970"/>
        <end position="1002"/>
    </location>
</feature>
<gene>
    <name evidence="14" type="ORF">ILUMI_10285</name>
</gene>
<dbReference type="InterPro" id="IPR011989">
    <property type="entry name" value="ARM-like"/>
</dbReference>
<keyword evidence="5" id="KW-0808">Transferase</keyword>
<dbReference type="Pfam" id="PF00069">
    <property type="entry name" value="Pkinase"/>
    <property type="match status" value="1"/>
</dbReference>
<accession>A0A8K0GDS1</accession>
<dbReference type="PROSITE" id="PS50082">
    <property type="entry name" value="WD_REPEATS_2"/>
    <property type="match status" value="3"/>
</dbReference>
<evidence type="ECO:0000256" key="5">
    <source>
        <dbReference type="ARBA" id="ARBA00022679"/>
    </source>
</evidence>
<keyword evidence="4 11" id="KW-0853">WD repeat</keyword>
<dbReference type="GO" id="GO:0045324">
    <property type="term" value="P:late endosome to vacuole transport"/>
    <property type="evidence" value="ECO:0007669"/>
    <property type="project" value="InterPro"/>
</dbReference>
<dbReference type="SUPFAM" id="SSF50978">
    <property type="entry name" value="WD40 repeat-like"/>
    <property type="match status" value="1"/>
</dbReference>
<comment type="caution">
    <text evidence="14">The sequence shown here is derived from an EMBL/GenBank/DDBJ whole genome shotgun (WGS) entry which is preliminary data.</text>
</comment>
<dbReference type="InterPro" id="IPR001680">
    <property type="entry name" value="WD40_rpt"/>
</dbReference>
<evidence type="ECO:0000256" key="6">
    <source>
        <dbReference type="ARBA" id="ARBA00022737"/>
    </source>
</evidence>
<dbReference type="InterPro" id="IPR036322">
    <property type="entry name" value="WD40_repeat_dom_sf"/>
</dbReference>
<reference evidence="14" key="1">
    <citation type="submission" date="2019-08" db="EMBL/GenBank/DDBJ databases">
        <title>The genome of the North American firefly Photinus pyralis.</title>
        <authorList>
            <consortium name="Photinus pyralis genome working group"/>
            <person name="Fallon T.R."/>
            <person name="Sander Lower S.E."/>
            <person name="Weng J.-K."/>
        </authorList>
    </citation>
    <scope>NUCLEOTIDE SEQUENCE</scope>
    <source>
        <strain evidence="14">TRF0915ILg1</strain>
        <tissue evidence="14">Whole body</tissue>
    </source>
</reference>
<protein>
    <recommendedName>
        <fullName evidence="2">non-specific serine/threonine protein kinase</fullName>
        <ecNumber evidence="2">2.7.11.1</ecNumber>
    </recommendedName>
</protein>
<evidence type="ECO:0000256" key="11">
    <source>
        <dbReference type="PROSITE-ProRule" id="PRU00221"/>
    </source>
</evidence>
<dbReference type="GO" id="GO:0071561">
    <property type="term" value="C:nucleus-vacuole junction"/>
    <property type="evidence" value="ECO:0007669"/>
    <property type="project" value="TreeGrafter"/>
</dbReference>
<dbReference type="CDD" id="cd13980">
    <property type="entry name" value="STKc_Vps15"/>
    <property type="match status" value="1"/>
</dbReference>
<dbReference type="InterPro" id="IPR016024">
    <property type="entry name" value="ARM-type_fold"/>
</dbReference>
<evidence type="ECO:0000256" key="3">
    <source>
        <dbReference type="ARBA" id="ARBA00022527"/>
    </source>
</evidence>
<dbReference type="Pfam" id="PF00400">
    <property type="entry name" value="WD40"/>
    <property type="match status" value="2"/>
</dbReference>
<evidence type="ECO:0000313" key="15">
    <source>
        <dbReference type="Proteomes" id="UP000801492"/>
    </source>
</evidence>
<dbReference type="SUPFAM" id="SSF48371">
    <property type="entry name" value="ARM repeat"/>
    <property type="match status" value="1"/>
</dbReference>
<comment type="subcellular location">
    <subcellularLocation>
        <location evidence="1">Cytoplasmic vesicle</location>
        <location evidence="1">Autophagosome</location>
    </subcellularLocation>
</comment>
<dbReference type="GO" id="GO:0034271">
    <property type="term" value="C:phosphatidylinositol 3-kinase complex, class III, type I"/>
    <property type="evidence" value="ECO:0007669"/>
    <property type="project" value="TreeGrafter"/>
</dbReference>
<feature type="region of interest" description="Disordered" evidence="12">
    <location>
        <begin position="1291"/>
        <end position="1316"/>
    </location>
</feature>
<dbReference type="GO" id="GO:0034272">
    <property type="term" value="C:phosphatidylinositol 3-kinase complex, class III, type II"/>
    <property type="evidence" value="ECO:0007669"/>
    <property type="project" value="TreeGrafter"/>
</dbReference>
<feature type="repeat" description="WD" evidence="11">
    <location>
        <begin position="1313"/>
        <end position="1346"/>
    </location>
</feature>
<dbReference type="Proteomes" id="UP000801492">
    <property type="component" value="Unassembled WGS sequence"/>
</dbReference>
<evidence type="ECO:0000256" key="12">
    <source>
        <dbReference type="SAM" id="MobiDB-lite"/>
    </source>
</evidence>
<evidence type="ECO:0000256" key="9">
    <source>
        <dbReference type="ARBA" id="ARBA00022840"/>
    </source>
</evidence>
<evidence type="ECO:0000259" key="13">
    <source>
        <dbReference type="PROSITE" id="PS50011"/>
    </source>
</evidence>
<feature type="domain" description="Protein kinase" evidence="13">
    <location>
        <begin position="26"/>
        <end position="309"/>
    </location>
</feature>
<dbReference type="FunFam" id="1.25.10.10:FF:000342">
    <property type="entry name" value="Serine/threonine-protein kinase VPS15"/>
    <property type="match status" value="1"/>
</dbReference>
<feature type="repeat" description="HEAT" evidence="10">
    <location>
        <begin position="469"/>
        <end position="507"/>
    </location>
</feature>
<evidence type="ECO:0000256" key="4">
    <source>
        <dbReference type="ARBA" id="ARBA00022574"/>
    </source>
</evidence>
<name>A0A8K0GDS1_IGNLU</name>
<evidence type="ECO:0000256" key="1">
    <source>
        <dbReference type="ARBA" id="ARBA00004419"/>
    </source>
</evidence>
<sequence>MGNTLVAIAPAQIYPVEHYLADHSELKFDVSLGSTRFFKVARAESQEGLIVVKVFAINDPSLPLQPYKDSLDTIRNKLSNAVNCLAFQRAIITDKAGLIMREYVKYSLYDRISTRPFLSNIEKRWITFQILYALCQCHREGVCHGDIKLENIMVTSWNWVQLVDFASFKPTFLPVDNPADYYYFFDTSRRCTCYIAPERFVKNPESSAMFNEAHCNSSDLKPTMDIFSAGCALLELWNEGQPPFDLSHLLGYCRDVYSPQKHLDKIEDPALKALLSSMIHRDPNQRLSAEHYLSQERGKLFPEYFYSFLQGYMQIFSGNPNILSPDDKIERIKSDIDGGKIFEYIHSQRNNKLLIDDNDAEKQDVEKTDENKEFERNDDGLVIITAMVTSCIRGLHDCTSKLSSLEILLELAKHADEEAILDRILPYILYFIHDGNNRVKEMAIHTLTKCLNLVKYVPRSDINIFPEYIFPAVSQLSVDPSVTVRVAYAENIATLAEIALRYLEQTQTDWRDKSNVKSKDGPRIVYDVELQILHDVVQQSVSALLTDSQALVKQTLIENGINKLCVFFGKQKAHDVLLSHMNTFLNDKEAKELRASFFNCIVGVCAYIGLHCSSAVTPLLVQGLTDCSEFVTTKSINAMSSLTELGLLTKPALCGLVAECASFLVHPNLWIRQAVVGFITTAAKTLSVLDVQCKLMPILKMYMKYELIQIDRPELLLESLVSPIPRTVFDSVIKYSDVKLLLDTLKERQNVRLVASSGLIPSHKEIHPSLKSLFRRLIADGMTDLVEDYLLMMCNHLEKIHIDKTSADAKHNKQNEGKIEITTPIRTHIYNLSEARNKADLILQNRKLRQTSLHPITPLNSNSSEWNVVAAEVIPRSSESDPTSRSATPPIEAHSAFVGVEHGVNISLHERSYIQYRAGSCSMELRKLIAKQQEHYLEAVRSKEWAEQAAWRPQLPPPGWRLRGSLVAHLHEHRGPITKLAPIPDSSLFASCAKDGYIRIWDCAKMEGKNIANRAKQSYKVSGKAGSVGVLGMAVCENGQSLAAATEDGSVIVLRIEPTSSRMTLVESRDLRPDQDGCAVDVQYLDSGPQSVLVYATMYGDLVGWDLRTPGAAWRLQNGLKHGVITSFCLDSHQSWLTIGTSSGYHIAWDLRFQLPIATIENPTGLRIRKVISHPTEHSCVISSMQGNNEISMWNLETGFRQTTLWGSNTPPFSKTNTSHHSVCAMQAGCIDRSGFLLAGGTDQRIRFWDLESPTESYLAIPAPNDPLIGSNISYEHRLIDGTSVIYTVTQPAQPKTPGKGDEVPRAGPEPPPPGHRDCISDISLCKASQCFLLTASRDGVIKVWK</sequence>
<dbReference type="GO" id="GO:0006623">
    <property type="term" value="P:protein targeting to vacuole"/>
    <property type="evidence" value="ECO:0007669"/>
    <property type="project" value="TreeGrafter"/>
</dbReference>
<dbReference type="GO" id="GO:0005524">
    <property type="term" value="F:ATP binding"/>
    <property type="evidence" value="ECO:0007669"/>
    <property type="project" value="UniProtKB-KW"/>
</dbReference>
<proteinExistence type="predicted"/>
<dbReference type="OrthoDB" id="242910at2759"/>
<dbReference type="SUPFAM" id="SSF56112">
    <property type="entry name" value="Protein kinase-like (PK-like)"/>
    <property type="match status" value="1"/>
</dbReference>